<comment type="similarity">
    <text evidence="1">Belongs to the heat shock protein 70 family.</text>
</comment>
<gene>
    <name evidence="4" type="ORF">MAR_007596</name>
</gene>
<dbReference type="InterPro" id="IPR043129">
    <property type="entry name" value="ATPase_NBD"/>
</dbReference>
<keyword evidence="5" id="KW-1185">Reference proteome</keyword>
<dbReference type="CDD" id="cd10229">
    <property type="entry name" value="ASKHA_NBD_HSP70_HSPA12"/>
    <property type="match status" value="1"/>
</dbReference>
<evidence type="ECO:0000313" key="5">
    <source>
        <dbReference type="Proteomes" id="UP001164746"/>
    </source>
</evidence>
<dbReference type="InterPro" id="IPR013126">
    <property type="entry name" value="Hsp_70_fam"/>
</dbReference>
<evidence type="ECO:0000256" key="3">
    <source>
        <dbReference type="ARBA" id="ARBA00022840"/>
    </source>
</evidence>
<evidence type="ECO:0000313" key="4">
    <source>
        <dbReference type="EMBL" id="WAQ95125.1"/>
    </source>
</evidence>
<evidence type="ECO:0000256" key="1">
    <source>
        <dbReference type="ARBA" id="ARBA00007381"/>
    </source>
</evidence>
<dbReference type="EMBL" id="CP111012">
    <property type="protein sequence ID" value="WAQ95125.1"/>
    <property type="molecule type" value="Genomic_DNA"/>
</dbReference>
<protein>
    <submittedName>
        <fullName evidence="4">HS12A-like protein</fullName>
    </submittedName>
</protein>
<dbReference type="Gene3D" id="3.90.640.10">
    <property type="entry name" value="Actin, Chain A, domain 4"/>
    <property type="match status" value="1"/>
</dbReference>
<evidence type="ECO:0000256" key="2">
    <source>
        <dbReference type="ARBA" id="ARBA00022741"/>
    </source>
</evidence>
<dbReference type="Gene3D" id="3.30.420.40">
    <property type="match status" value="3"/>
</dbReference>
<sequence>METGTSGSVRVAKSFLSTMATACTSIPRVEMSTLESADRKRASVIIIRSINLTIDEEVIPRSILGLLECGGMVWEMWHMRKASPTVTGHVVFISDEAGNQYSFPVERGNITLSVLRLTFPLAVGIFYVDGRTDGLPVQPVRVHIRDGVFNEPQGGWIKQFRKYFVIKKKQPNFEMVGREMLKKYQALTQGVTLYFERPDPKKKKVVAAIDFGTSFSGYAYIFEHEPFTVYTHSWTADSIATGTEKAPTTVLVDPSGKFHSFGYEAEDEYALLVDGEMFHDWYFFRNFKMKLYTNKYLRRDSVLRDIEGKQMPALEAGIDNDKLKLVLEPEAASLYCKALPPDDIQAIAGMKTDHPLARGKQYILLDLGGGTADMSAHHVLKDGCLREIHRATGDALGGSSVDEAFSKLLSDVIGPETLLAFFHDYRQDYVVFMRDFEKKKRLPLDRNSKVVLKLPPSLSQVLKVSSDATIEEAVQKSAHAKHIRVNGENMQLDGDLMADLFKDTVNGIIRYIREMRAHSRLTDVDTIVLAGGFSESLHVREAIQDNFPKALIVSPADPGIAILKGAVLMGFRPEVIKERVARYTYGISYARRPFCEGDPEELLAHRNGETYCDGIFEKLVTIGQPIQRTDVFTLRRTTHLTSRRAKQRRLYTRLFASIEENPEYCTEECFCVKIGEIVRHPPKGGWPDVVKSRIEIKFGETEMSVRIFEEHSKIEYRARVDFL</sequence>
<keyword evidence="2" id="KW-0547">Nucleotide-binding</keyword>
<dbReference type="Proteomes" id="UP001164746">
    <property type="component" value="Chromosome 1"/>
</dbReference>
<proteinExistence type="inferred from homology"/>
<reference evidence="4" key="1">
    <citation type="submission" date="2022-11" db="EMBL/GenBank/DDBJ databases">
        <title>Centuries of genome instability and evolution in soft-shell clam transmissible cancer (bioRxiv).</title>
        <authorList>
            <person name="Hart S.F.M."/>
            <person name="Yonemitsu M.A."/>
            <person name="Giersch R.M."/>
            <person name="Beal B.F."/>
            <person name="Arriagada G."/>
            <person name="Davis B.W."/>
            <person name="Ostrander E.A."/>
            <person name="Goff S.P."/>
            <person name="Metzger M.J."/>
        </authorList>
    </citation>
    <scope>NUCLEOTIDE SEQUENCE</scope>
    <source>
        <strain evidence="4">MELC-2E11</strain>
        <tissue evidence="4">Siphon/mantle</tissue>
    </source>
</reference>
<dbReference type="Pfam" id="PF00012">
    <property type="entry name" value="HSP70"/>
    <property type="match status" value="1"/>
</dbReference>
<dbReference type="PANTHER" id="PTHR14187">
    <property type="entry name" value="ALPHA KINASE/ELONGATION FACTOR 2 KINASE"/>
    <property type="match status" value="1"/>
</dbReference>
<dbReference type="SUPFAM" id="SSF53067">
    <property type="entry name" value="Actin-like ATPase domain"/>
    <property type="match status" value="2"/>
</dbReference>
<dbReference type="PANTHER" id="PTHR14187:SF5">
    <property type="entry name" value="HEAT SHOCK 70 KDA PROTEIN 12A"/>
    <property type="match status" value="1"/>
</dbReference>
<keyword evidence="3" id="KW-0067">ATP-binding</keyword>
<name>A0ABY7DFJ5_MYAAR</name>
<organism evidence="4 5">
    <name type="scientific">Mya arenaria</name>
    <name type="common">Soft-shell clam</name>
    <dbReference type="NCBI Taxonomy" id="6604"/>
    <lineage>
        <taxon>Eukaryota</taxon>
        <taxon>Metazoa</taxon>
        <taxon>Spiralia</taxon>
        <taxon>Lophotrochozoa</taxon>
        <taxon>Mollusca</taxon>
        <taxon>Bivalvia</taxon>
        <taxon>Autobranchia</taxon>
        <taxon>Heteroconchia</taxon>
        <taxon>Euheterodonta</taxon>
        <taxon>Imparidentia</taxon>
        <taxon>Neoheterodontei</taxon>
        <taxon>Myida</taxon>
        <taxon>Myoidea</taxon>
        <taxon>Myidae</taxon>
        <taxon>Mya</taxon>
    </lineage>
</organism>
<accession>A0ABY7DFJ5</accession>